<dbReference type="Proteomes" id="UP000655420">
    <property type="component" value="Unassembled WGS sequence"/>
</dbReference>
<feature type="domain" description="RecJ OB" evidence="9">
    <location>
        <begin position="472"/>
        <end position="584"/>
    </location>
</feature>
<dbReference type="PANTHER" id="PTHR30255:SF2">
    <property type="entry name" value="SINGLE-STRANDED-DNA-SPECIFIC EXONUCLEASE RECJ"/>
    <property type="match status" value="1"/>
</dbReference>
<evidence type="ECO:0000259" key="7">
    <source>
        <dbReference type="Pfam" id="PF01368"/>
    </source>
</evidence>
<dbReference type="GO" id="GO:0008409">
    <property type="term" value="F:5'-3' exonuclease activity"/>
    <property type="evidence" value="ECO:0007669"/>
    <property type="project" value="InterPro"/>
</dbReference>
<dbReference type="SUPFAM" id="SSF64182">
    <property type="entry name" value="DHH phosphoesterases"/>
    <property type="match status" value="1"/>
</dbReference>
<dbReference type="NCBIfam" id="TIGR00644">
    <property type="entry name" value="recJ"/>
    <property type="match status" value="1"/>
</dbReference>
<dbReference type="Pfam" id="PF02272">
    <property type="entry name" value="DHHA1"/>
    <property type="match status" value="1"/>
</dbReference>
<dbReference type="Gene3D" id="3.90.1640.30">
    <property type="match status" value="1"/>
</dbReference>
<sequence>MSDRPALFGVTASVTGRRWLGPDAAVERLGLAIAQAAEVPEIVGRVLAARGVLPEDAVSYLEPRLRDLMPDPSMLADMDVAAERLVRAVRDGQAVAIFGDYDVDGAASAALLRLWLGAMGTAATVYIPDRIDEGYGPNVPAMQALSAAHDLIVCVDCGTLSHEPLAAARDAGAEVIVVDHHLAGETLPPAVAVVNPNRHDDASAQGHLCAAGVVFLLLVAANRLIRVAGGREVPLIDLLDLVAVATVADVAPLIGLNRAFVRQGLAVLARRGRPGLAALADVARLRAPPGSRDLGFVLGPRINAGGRVGRAGLGVELLTTADPAVAARLAAELDLLNEERRRIEAEVLDAAIRQVETRDPAAPLAWAAGPGWHPGVVGIVAARLKERFNRPAVVIGIDAGEGKGSGRSIPGVDLGSAVGALAREGVLIKGGGHRMAAGLTVAEDRLEDAMAELAALLARQGAGAEGPRDLRIDGSLSPAAATAELVAHLEAAGPFGQANPAPRLAFGDVIPSGARIVGQGHCQIRLSAPGRGGALAGIAFGARDSGIAELFEARAAARAPVHVAGRLEIDDWGGTRRAKLRIEDAAPAS</sequence>
<feature type="domain" description="DHHA1" evidence="8">
    <location>
        <begin position="368"/>
        <end position="457"/>
    </location>
</feature>
<evidence type="ECO:0000256" key="1">
    <source>
        <dbReference type="ARBA" id="ARBA00005915"/>
    </source>
</evidence>
<keyword evidence="4" id="KW-0378">Hydrolase</keyword>
<evidence type="ECO:0000256" key="6">
    <source>
        <dbReference type="SAM" id="Coils"/>
    </source>
</evidence>
<dbReference type="Pfam" id="PF01368">
    <property type="entry name" value="DHH"/>
    <property type="match status" value="1"/>
</dbReference>
<feature type="coiled-coil region" evidence="6">
    <location>
        <begin position="326"/>
        <end position="353"/>
    </location>
</feature>
<keyword evidence="11" id="KW-1185">Reference proteome</keyword>
<dbReference type="InterPro" id="IPR001667">
    <property type="entry name" value="DDH_dom"/>
</dbReference>
<reference evidence="10" key="1">
    <citation type="submission" date="2020-12" db="EMBL/GenBank/DDBJ databases">
        <title>Bacterial taxonomy.</title>
        <authorList>
            <person name="Pan X."/>
        </authorList>
    </citation>
    <scope>NUCLEOTIDE SEQUENCE</scope>
    <source>
        <strain evidence="10">M0105</strain>
    </source>
</reference>
<dbReference type="InterPro" id="IPR004610">
    <property type="entry name" value="RecJ"/>
</dbReference>
<feature type="domain" description="DDH" evidence="7">
    <location>
        <begin position="95"/>
        <end position="246"/>
    </location>
</feature>
<comment type="similarity">
    <text evidence="1">Belongs to the RecJ family.</text>
</comment>
<accession>A0A8J7SC96</accession>
<evidence type="ECO:0000256" key="5">
    <source>
        <dbReference type="ARBA" id="ARBA00022839"/>
    </source>
</evidence>
<keyword evidence="6" id="KW-0175">Coiled coil</keyword>
<dbReference type="Pfam" id="PF17768">
    <property type="entry name" value="RecJ_OB"/>
    <property type="match status" value="1"/>
</dbReference>
<dbReference type="EMBL" id="JAEHHL010000004">
    <property type="protein sequence ID" value="MBK0399332.1"/>
    <property type="molecule type" value="Genomic_DNA"/>
</dbReference>
<dbReference type="InterPro" id="IPR038763">
    <property type="entry name" value="DHH_sf"/>
</dbReference>
<evidence type="ECO:0000313" key="10">
    <source>
        <dbReference type="EMBL" id="MBK0399332.1"/>
    </source>
</evidence>
<dbReference type="Gene3D" id="3.10.310.30">
    <property type="match status" value="1"/>
</dbReference>
<gene>
    <name evidence="10" type="primary">recJ</name>
    <name evidence="10" type="ORF">H0I76_09025</name>
</gene>
<dbReference type="GO" id="GO:0006281">
    <property type="term" value="P:DNA repair"/>
    <property type="evidence" value="ECO:0007669"/>
    <property type="project" value="InterPro"/>
</dbReference>
<evidence type="ECO:0000313" key="11">
    <source>
        <dbReference type="Proteomes" id="UP000655420"/>
    </source>
</evidence>
<proteinExistence type="inferred from homology"/>
<dbReference type="InterPro" id="IPR003156">
    <property type="entry name" value="DHHA1_dom"/>
</dbReference>
<dbReference type="InterPro" id="IPR051673">
    <property type="entry name" value="SSDNA_exonuclease_RecJ"/>
</dbReference>
<evidence type="ECO:0000256" key="2">
    <source>
        <dbReference type="ARBA" id="ARBA00019841"/>
    </source>
</evidence>
<evidence type="ECO:0000256" key="3">
    <source>
        <dbReference type="ARBA" id="ARBA00022722"/>
    </source>
</evidence>
<dbReference type="AlphaFoldDB" id="A0A8J7SC96"/>
<keyword evidence="5 10" id="KW-0269">Exonuclease</keyword>
<keyword evidence="3" id="KW-0540">Nuclease</keyword>
<evidence type="ECO:0000256" key="4">
    <source>
        <dbReference type="ARBA" id="ARBA00022801"/>
    </source>
</evidence>
<evidence type="ECO:0000259" key="9">
    <source>
        <dbReference type="Pfam" id="PF17768"/>
    </source>
</evidence>
<comment type="caution">
    <text evidence="10">The sequence shown here is derived from an EMBL/GenBank/DDBJ whole genome shotgun (WGS) entry which is preliminary data.</text>
</comment>
<dbReference type="GO" id="GO:0006310">
    <property type="term" value="P:DNA recombination"/>
    <property type="evidence" value="ECO:0007669"/>
    <property type="project" value="InterPro"/>
</dbReference>
<name>A0A8J7SC96_9RHOB</name>
<dbReference type="PANTHER" id="PTHR30255">
    <property type="entry name" value="SINGLE-STRANDED-DNA-SPECIFIC EXONUCLEASE RECJ"/>
    <property type="match status" value="1"/>
</dbReference>
<dbReference type="RefSeq" id="WP_200609451.1">
    <property type="nucleotide sequence ID" value="NZ_JAEHHL010000004.1"/>
</dbReference>
<dbReference type="InterPro" id="IPR041122">
    <property type="entry name" value="RecJ_OB"/>
</dbReference>
<protein>
    <recommendedName>
        <fullName evidence="2">Single-stranded-DNA-specific exonuclease RecJ</fullName>
    </recommendedName>
</protein>
<organism evidence="10 11">
    <name type="scientific">Thermohalobaculum xanthum</name>
    <dbReference type="NCBI Taxonomy" id="2753746"/>
    <lineage>
        <taxon>Bacteria</taxon>
        <taxon>Pseudomonadati</taxon>
        <taxon>Pseudomonadota</taxon>
        <taxon>Alphaproteobacteria</taxon>
        <taxon>Rhodobacterales</taxon>
        <taxon>Paracoccaceae</taxon>
        <taxon>Thermohalobaculum</taxon>
    </lineage>
</organism>
<evidence type="ECO:0000259" key="8">
    <source>
        <dbReference type="Pfam" id="PF02272"/>
    </source>
</evidence>
<dbReference type="GO" id="GO:0003676">
    <property type="term" value="F:nucleic acid binding"/>
    <property type="evidence" value="ECO:0007669"/>
    <property type="project" value="InterPro"/>
</dbReference>